<gene>
    <name evidence="1" type="ORF">QVD17_19820</name>
</gene>
<evidence type="ECO:0008006" key="3">
    <source>
        <dbReference type="Google" id="ProtNLM"/>
    </source>
</evidence>
<name>A0AAD8KK50_TARER</name>
<sequence>MPTQQMLDRGDNEKELKENLDLLEELCEVAAIREANYKKRIEQYYNVRVVPYVFKQGDYVLRCNEASRVQSTGKLGPRWEGSYVIKSIAGKGAYELQTIGGLPVARTWNDMHLRKCYL</sequence>
<keyword evidence="2" id="KW-1185">Reference proteome</keyword>
<evidence type="ECO:0000313" key="1">
    <source>
        <dbReference type="EMBL" id="KAK1424490.1"/>
    </source>
</evidence>
<comment type="caution">
    <text evidence="1">The sequence shown here is derived from an EMBL/GenBank/DDBJ whole genome shotgun (WGS) entry which is preliminary data.</text>
</comment>
<accession>A0AAD8KK50</accession>
<reference evidence="1" key="1">
    <citation type="journal article" date="2023" name="bioRxiv">
        <title>Improved chromosome-level genome assembly for marigold (Tagetes erecta).</title>
        <authorList>
            <person name="Jiang F."/>
            <person name="Yuan L."/>
            <person name="Wang S."/>
            <person name="Wang H."/>
            <person name="Xu D."/>
            <person name="Wang A."/>
            <person name="Fan W."/>
        </authorList>
    </citation>
    <scope>NUCLEOTIDE SEQUENCE</scope>
    <source>
        <strain evidence="1">WSJ</strain>
        <tissue evidence="1">Leaf</tissue>
    </source>
</reference>
<evidence type="ECO:0000313" key="2">
    <source>
        <dbReference type="Proteomes" id="UP001229421"/>
    </source>
</evidence>
<dbReference type="AlphaFoldDB" id="A0AAD8KK50"/>
<dbReference type="EMBL" id="JAUHHV010000005">
    <property type="protein sequence ID" value="KAK1424490.1"/>
    <property type="molecule type" value="Genomic_DNA"/>
</dbReference>
<proteinExistence type="predicted"/>
<organism evidence="1 2">
    <name type="scientific">Tagetes erecta</name>
    <name type="common">African marigold</name>
    <dbReference type="NCBI Taxonomy" id="13708"/>
    <lineage>
        <taxon>Eukaryota</taxon>
        <taxon>Viridiplantae</taxon>
        <taxon>Streptophyta</taxon>
        <taxon>Embryophyta</taxon>
        <taxon>Tracheophyta</taxon>
        <taxon>Spermatophyta</taxon>
        <taxon>Magnoliopsida</taxon>
        <taxon>eudicotyledons</taxon>
        <taxon>Gunneridae</taxon>
        <taxon>Pentapetalae</taxon>
        <taxon>asterids</taxon>
        <taxon>campanulids</taxon>
        <taxon>Asterales</taxon>
        <taxon>Asteraceae</taxon>
        <taxon>Asteroideae</taxon>
        <taxon>Heliantheae alliance</taxon>
        <taxon>Tageteae</taxon>
        <taxon>Tagetes</taxon>
    </lineage>
</organism>
<protein>
    <recommendedName>
        <fullName evidence="3">Reverse transcriptase domain-containing protein</fullName>
    </recommendedName>
</protein>
<dbReference type="Proteomes" id="UP001229421">
    <property type="component" value="Unassembled WGS sequence"/>
</dbReference>